<feature type="transmembrane region" description="Helical" evidence="1">
    <location>
        <begin position="32"/>
        <end position="53"/>
    </location>
</feature>
<keyword evidence="1" id="KW-1133">Transmembrane helix</keyword>
<reference evidence="2 3" key="1">
    <citation type="submission" date="2019-04" db="EMBL/GenBank/DDBJ databases">
        <title>Azoarcus rhizosphaerae sp. nov. isolated from rhizosphere of Ficus religiosa.</title>
        <authorList>
            <person name="Lin S.-Y."/>
            <person name="Hameed A."/>
            <person name="Hsu Y.-H."/>
            <person name="Young C.-C."/>
        </authorList>
    </citation>
    <scope>NUCLEOTIDE SEQUENCE [LARGE SCALE GENOMIC DNA]</scope>
    <source>
        <strain evidence="2 3">CC-YHH848</strain>
    </source>
</reference>
<name>A0A4S4AWI9_9RHOO</name>
<protein>
    <submittedName>
        <fullName evidence="2">Uncharacterized protein</fullName>
    </submittedName>
</protein>
<organism evidence="2 3">
    <name type="scientific">Pseudothauera rhizosphaerae</name>
    <dbReference type="NCBI Taxonomy" id="2565932"/>
    <lineage>
        <taxon>Bacteria</taxon>
        <taxon>Pseudomonadati</taxon>
        <taxon>Pseudomonadota</taxon>
        <taxon>Betaproteobacteria</taxon>
        <taxon>Rhodocyclales</taxon>
        <taxon>Zoogloeaceae</taxon>
        <taxon>Pseudothauera</taxon>
    </lineage>
</organism>
<gene>
    <name evidence="2" type="ORF">E6O51_03575</name>
</gene>
<feature type="transmembrane region" description="Helical" evidence="1">
    <location>
        <begin position="7"/>
        <end position="26"/>
    </location>
</feature>
<keyword evidence="3" id="KW-1185">Reference proteome</keyword>
<evidence type="ECO:0000256" key="1">
    <source>
        <dbReference type="SAM" id="Phobius"/>
    </source>
</evidence>
<dbReference type="EMBL" id="SSOD01000002">
    <property type="protein sequence ID" value="THF64399.1"/>
    <property type="molecule type" value="Genomic_DNA"/>
</dbReference>
<keyword evidence="1" id="KW-0472">Membrane</keyword>
<comment type="caution">
    <text evidence="2">The sequence shown here is derived from an EMBL/GenBank/DDBJ whole genome shotgun (WGS) entry which is preliminary data.</text>
</comment>
<proteinExistence type="predicted"/>
<evidence type="ECO:0000313" key="3">
    <source>
        <dbReference type="Proteomes" id="UP000307956"/>
    </source>
</evidence>
<accession>A0A4S4AWI9</accession>
<dbReference type="RefSeq" id="WP_136383588.1">
    <property type="nucleotide sequence ID" value="NZ_SSOD01000002.1"/>
</dbReference>
<keyword evidence="1" id="KW-0812">Transmembrane</keyword>
<sequence length="66" mass="7163">MIPWNKLIDFLAHGLLVLPLVFGFGLHSFDAYALTLAFMLLLLIGVTFGAPAVPAPAEKEKGEHDD</sequence>
<evidence type="ECO:0000313" key="2">
    <source>
        <dbReference type="EMBL" id="THF64399.1"/>
    </source>
</evidence>
<dbReference type="AlphaFoldDB" id="A0A4S4AWI9"/>
<dbReference type="Proteomes" id="UP000307956">
    <property type="component" value="Unassembled WGS sequence"/>
</dbReference>